<reference evidence="14" key="1">
    <citation type="submission" date="2022-12" db="EMBL/GenBank/DDBJ databases">
        <title>Genome assemblies of Blomia tropicalis.</title>
        <authorList>
            <person name="Cui Y."/>
        </authorList>
    </citation>
    <scope>NUCLEOTIDE SEQUENCE</scope>
    <source>
        <tissue evidence="14">Adult mites</tissue>
    </source>
</reference>
<feature type="compositionally biased region" description="Polar residues" evidence="13">
    <location>
        <begin position="1"/>
        <end position="21"/>
    </location>
</feature>
<keyword evidence="5" id="KW-0963">Cytoplasm</keyword>
<dbReference type="PROSITE" id="PS00178">
    <property type="entry name" value="AA_TRNA_LIGASE_I"/>
    <property type="match status" value="1"/>
</dbReference>
<comment type="subcellular location">
    <subcellularLocation>
        <location evidence="1">Cytoplasm</location>
    </subcellularLocation>
</comment>
<feature type="region of interest" description="Disordered" evidence="13">
    <location>
        <begin position="1"/>
        <end position="23"/>
    </location>
</feature>
<accession>A0A9Q0M807</accession>
<keyword evidence="15" id="KW-1185">Reference proteome</keyword>
<evidence type="ECO:0000256" key="12">
    <source>
        <dbReference type="RuleBase" id="RU363036"/>
    </source>
</evidence>
<evidence type="ECO:0000256" key="1">
    <source>
        <dbReference type="ARBA" id="ARBA00004496"/>
    </source>
</evidence>
<dbReference type="GO" id="GO:0006436">
    <property type="term" value="P:tryptophanyl-tRNA aminoacylation"/>
    <property type="evidence" value="ECO:0007669"/>
    <property type="project" value="InterPro"/>
</dbReference>
<name>A0A9Q0M807_BLOTA</name>
<evidence type="ECO:0000256" key="2">
    <source>
        <dbReference type="ARBA" id="ARBA00005594"/>
    </source>
</evidence>
<dbReference type="InterPro" id="IPR002305">
    <property type="entry name" value="aa-tRNA-synth_Ic"/>
</dbReference>
<evidence type="ECO:0000256" key="10">
    <source>
        <dbReference type="ARBA" id="ARBA00023146"/>
    </source>
</evidence>
<protein>
    <recommendedName>
        <fullName evidence="4">Tryptophan--tRNA ligase, cytoplasmic</fullName>
        <ecNumber evidence="3">6.1.1.2</ecNumber>
    </recommendedName>
    <alternativeName>
        <fullName evidence="11">Tryptophanyl-tRNA synthetase</fullName>
    </alternativeName>
</protein>
<dbReference type="GO" id="GO:0004830">
    <property type="term" value="F:tryptophan-tRNA ligase activity"/>
    <property type="evidence" value="ECO:0007669"/>
    <property type="project" value="UniProtKB-EC"/>
</dbReference>
<evidence type="ECO:0000256" key="9">
    <source>
        <dbReference type="ARBA" id="ARBA00022917"/>
    </source>
</evidence>
<dbReference type="Proteomes" id="UP001142055">
    <property type="component" value="Chromosome 2"/>
</dbReference>
<keyword evidence="6 12" id="KW-0436">Ligase</keyword>
<evidence type="ECO:0000256" key="6">
    <source>
        <dbReference type="ARBA" id="ARBA00022598"/>
    </source>
</evidence>
<dbReference type="InterPro" id="IPR001412">
    <property type="entry name" value="aa-tRNA-synth_I_CS"/>
</dbReference>
<dbReference type="EC" id="6.1.1.2" evidence="3"/>
<dbReference type="CDD" id="cd00806">
    <property type="entry name" value="TrpRS_core"/>
    <property type="match status" value="1"/>
</dbReference>
<dbReference type="InterPro" id="IPR002306">
    <property type="entry name" value="Trp-tRNA-ligase"/>
</dbReference>
<evidence type="ECO:0000256" key="7">
    <source>
        <dbReference type="ARBA" id="ARBA00022741"/>
    </source>
</evidence>
<dbReference type="Gene3D" id="3.40.50.620">
    <property type="entry name" value="HUPs"/>
    <property type="match status" value="1"/>
</dbReference>
<dbReference type="GO" id="GO:0005737">
    <property type="term" value="C:cytoplasm"/>
    <property type="evidence" value="ECO:0007669"/>
    <property type="project" value="UniProtKB-SubCell"/>
</dbReference>
<dbReference type="Gene3D" id="1.10.240.10">
    <property type="entry name" value="Tyrosyl-Transfer RNA Synthetase"/>
    <property type="match status" value="1"/>
</dbReference>
<comment type="similarity">
    <text evidence="2 12">Belongs to the class-I aminoacyl-tRNA synthetase family.</text>
</comment>
<evidence type="ECO:0000256" key="13">
    <source>
        <dbReference type="SAM" id="MobiDB-lite"/>
    </source>
</evidence>
<dbReference type="NCBIfam" id="TIGR00233">
    <property type="entry name" value="trpS"/>
    <property type="match status" value="1"/>
</dbReference>
<dbReference type="PRINTS" id="PR01039">
    <property type="entry name" value="TRNASYNTHTRP"/>
</dbReference>
<evidence type="ECO:0000256" key="8">
    <source>
        <dbReference type="ARBA" id="ARBA00022840"/>
    </source>
</evidence>
<dbReference type="Pfam" id="PF00579">
    <property type="entry name" value="tRNA-synt_1b"/>
    <property type="match status" value="1"/>
</dbReference>
<keyword evidence="10 12" id="KW-0030">Aminoacyl-tRNA synthetase</keyword>
<evidence type="ECO:0000313" key="14">
    <source>
        <dbReference type="EMBL" id="KAJ6220687.1"/>
    </source>
</evidence>
<evidence type="ECO:0000256" key="11">
    <source>
        <dbReference type="ARBA" id="ARBA00030268"/>
    </source>
</evidence>
<dbReference type="PANTHER" id="PTHR10055:SF1">
    <property type="entry name" value="TRYPTOPHAN--TRNA LIGASE, CYTOPLASMIC"/>
    <property type="match status" value="1"/>
</dbReference>
<keyword evidence="7 12" id="KW-0547">Nucleotide-binding</keyword>
<comment type="caution">
    <text evidence="14">The sequence shown here is derived from an EMBL/GenBank/DDBJ whole genome shotgun (WGS) entry which is preliminary data.</text>
</comment>
<keyword evidence="8 12" id="KW-0067">ATP-binding</keyword>
<dbReference type="PANTHER" id="PTHR10055">
    <property type="entry name" value="TRYPTOPHANYL-TRNA SYNTHETASE"/>
    <property type="match status" value="1"/>
</dbReference>
<dbReference type="FunFam" id="1.10.240.10:FF:000003">
    <property type="entry name" value="Tryptophan--tRNA ligase, cytoplasmic"/>
    <property type="match status" value="1"/>
</dbReference>
<evidence type="ECO:0000256" key="3">
    <source>
        <dbReference type="ARBA" id="ARBA00013161"/>
    </source>
</evidence>
<keyword evidence="9 12" id="KW-0648">Protein biosynthesis</keyword>
<dbReference type="FunFam" id="3.40.50.620:FF:000033">
    <property type="entry name" value="tryptophan--tRNA ligase, cytoplasmic"/>
    <property type="match status" value="1"/>
</dbReference>
<proteinExistence type="inferred from homology"/>
<organism evidence="14 15">
    <name type="scientific">Blomia tropicalis</name>
    <name type="common">Mite</name>
    <dbReference type="NCBI Taxonomy" id="40697"/>
    <lineage>
        <taxon>Eukaryota</taxon>
        <taxon>Metazoa</taxon>
        <taxon>Ecdysozoa</taxon>
        <taxon>Arthropoda</taxon>
        <taxon>Chelicerata</taxon>
        <taxon>Arachnida</taxon>
        <taxon>Acari</taxon>
        <taxon>Acariformes</taxon>
        <taxon>Sarcoptiformes</taxon>
        <taxon>Astigmata</taxon>
        <taxon>Glycyphagoidea</taxon>
        <taxon>Echimyopodidae</taxon>
        <taxon>Blomia</taxon>
    </lineage>
</organism>
<dbReference type="EMBL" id="JAPWDV010000002">
    <property type="protein sequence ID" value="KAJ6220687.1"/>
    <property type="molecule type" value="Genomic_DNA"/>
</dbReference>
<dbReference type="GO" id="GO:0005524">
    <property type="term" value="F:ATP binding"/>
    <property type="evidence" value="ECO:0007669"/>
    <property type="project" value="UniProtKB-KW"/>
</dbReference>
<dbReference type="AlphaFoldDB" id="A0A9Q0M807"/>
<dbReference type="OMA" id="SIYHRFM"/>
<evidence type="ECO:0000256" key="4">
    <source>
        <dbReference type="ARBA" id="ARBA00013782"/>
    </source>
</evidence>
<evidence type="ECO:0000313" key="15">
    <source>
        <dbReference type="Proteomes" id="UP001142055"/>
    </source>
</evidence>
<sequence length="395" mass="44536">MSDIVSTSDGVNQLNLESSSGDTDDVVDPWNVACNSASGIDYDKLIVRFGCTKIDQTLLDRFASLLPPGEKLHRFLRRGLKPFFLYTGRGPSSGSLHVGHLVPFFFTKWLQDVFDVPLIIQMTDDEKFLWRGMKLDELQKITLDNVRDIIACGFDPDKTFIFSDMSYMGEAFYKNVLQIQRLVTFNQVKGIFGFGDSDSIGKIAFPAIQAAPSFSSSFPHIFGSKKDIPCLVPCAIDQDPYFRMTRDVAPRLKYPKPALIHSSFLPALAGAQTKMSASDPNNSVYVTDTANQIKNKINKYAYSGGGQTIEEHREKGGNCAVDISYQYLKYFLEDDDRLAEIERDYSSGQLLTGEIKKLVIEELQKIVAEHQVRRKAINDEQLKLFMTPHKLNFNF</sequence>
<dbReference type="InterPro" id="IPR014729">
    <property type="entry name" value="Rossmann-like_a/b/a_fold"/>
</dbReference>
<gene>
    <name evidence="14" type="ORF">RDWZM_006499</name>
</gene>
<evidence type="ECO:0000256" key="5">
    <source>
        <dbReference type="ARBA" id="ARBA00022490"/>
    </source>
</evidence>
<dbReference type="SUPFAM" id="SSF52374">
    <property type="entry name" value="Nucleotidylyl transferase"/>
    <property type="match status" value="1"/>
</dbReference>